<dbReference type="InterPro" id="IPR043746">
    <property type="entry name" value="DUF5691"/>
</dbReference>
<name>A0A9X3EC40_9GAMM</name>
<dbReference type="Pfam" id="PF18944">
    <property type="entry name" value="DUF5691"/>
    <property type="match status" value="1"/>
</dbReference>
<dbReference type="EMBL" id="JAPNOA010000019">
    <property type="protein sequence ID" value="MCY0964863.1"/>
    <property type="molecule type" value="Genomic_DNA"/>
</dbReference>
<organism evidence="1 2">
    <name type="scientific">Parathalassolituus penaei</name>
    <dbReference type="NCBI Taxonomy" id="2997323"/>
    <lineage>
        <taxon>Bacteria</taxon>
        <taxon>Pseudomonadati</taxon>
        <taxon>Pseudomonadota</taxon>
        <taxon>Gammaproteobacteria</taxon>
        <taxon>Oceanospirillales</taxon>
        <taxon>Oceanospirillaceae</taxon>
        <taxon>Parathalassolituus</taxon>
    </lineage>
</organism>
<sequence length="594" mass="66188">MNTSSVAATDLPENAQASQAARKALQELQKTAIIGLGHSPDLQQIERHLAAIPGGAQILQQSAADSRDKGQQFMENLLLAQGACQFSRLPVADRYDELPDVPAEITAPLTAQQLQQFDDIGRGCEADDYLEVITRLLAGHQRAIPDTKLMPLVQRYQSQPAPLRQVLTLLSQRGEWLLRLDHQLISDTNALPNPQLPHPVNFVDWLQQANETDWQTLWQHWPNLNRQWQERYILTLNRANHELVLRFVTGCWSVVAVDGRERLIPLVARLCELARPPAPSATGILSSLKKRVLGESEVIPHLLSEANTLIVAELWNWILETRRDRSAKIRQLMLPLMYQLAQELPENLQDDNSRALVSALEQQLQCYLPRQGAHDTEPLAPEELTPELEALGIQNSRQYAKSIAAGRLVQLVELAGVDLIARYLQCTAAMVVTTLAKSAFGEELSPALLASCLRNRDPAALQSWCKHYTQDNYQQSNIVGTYVSHYGTAEMASRLVILCDSGLTNMACSRQMASTLSNLGLELSADHSAVFIQQLLKERHLYGLPLWGNVLNLNSNGQKLIDQYQQNAINKGNTVPPQLSAFTTLFALRASLHS</sequence>
<keyword evidence="2" id="KW-1185">Reference proteome</keyword>
<gene>
    <name evidence="1" type="ORF">OUO13_06670</name>
</gene>
<dbReference type="AlphaFoldDB" id="A0A9X3EC40"/>
<dbReference type="RefSeq" id="WP_283173079.1">
    <property type="nucleotide sequence ID" value="NZ_JAPNOA010000019.1"/>
</dbReference>
<evidence type="ECO:0000313" key="2">
    <source>
        <dbReference type="Proteomes" id="UP001150830"/>
    </source>
</evidence>
<accession>A0A9X3EC40</accession>
<comment type="caution">
    <text evidence="1">The sequence shown here is derived from an EMBL/GenBank/DDBJ whole genome shotgun (WGS) entry which is preliminary data.</text>
</comment>
<proteinExistence type="predicted"/>
<evidence type="ECO:0000313" key="1">
    <source>
        <dbReference type="EMBL" id="MCY0964863.1"/>
    </source>
</evidence>
<dbReference type="Proteomes" id="UP001150830">
    <property type="component" value="Unassembled WGS sequence"/>
</dbReference>
<protein>
    <submittedName>
        <fullName evidence="1">Uncharacterized protein</fullName>
    </submittedName>
</protein>
<reference evidence="1" key="1">
    <citation type="submission" date="2022-11" db="EMBL/GenBank/DDBJ databases">
        <title>Parathalassolutuus dongxingensis gen. nov., sp. nov., a novel member of family Oceanospirillaceae isolated from a coastal shrimp pond in Guangxi, China.</title>
        <authorList>
            <person name="Chen H."/>
        </authorList>
    </citation>
    <scope>NUCLEOTIDE SEQUENCE</scope>
    <source>
        <strain evidence="1">G-43</strain>
    </source>
</reference>